<organism evidence="9 10">
    <name type="scientific">Populus tomentosa</name>
    <name type="common">Chinese white poplar</name>
    <dbReference type="NCBI Taxonomy" id="118781"/>
    <lineage>
        <taxon>Eukaryota</taxon>
        <taxon>Viridiplantae</taxon>
        <taxon>Streptophyta</taxon>
        <taxon>Embryophyta</taxon>
        <taxon>Tracheophyta</taxon>
        <taxon>Spermatophyta</taxon>
        <taxon>Magnoliopsida</taxon>
        <taxon>eudicotyledons</taxon>
        <taxon>Gunneridae</taxon>
        <taxon>Pentapetalae</taxon>
        <taxon>rosids</taxon>
        <taxon>fabids</taxon>
        <taxon>Malpighiales</taxon>
        <taxon>Salicaceae</taxon>
        <taxon>Saliceae</taxon>
        <taxon>Populus</taxon>
    </lineage>
</organism>
<feature type="repeat" description="WD" evidence="6">
    <location>
        <begin position="306"/>
        <end position="341"/>
    </location>
</feature>
<accession>A0A8X8CPJ9</accession>
<gene>
    <name evidence="9" type="ORF">POTOM_034908</name>
</gene>
<feature type="domain" description="Histone-binding protein RBBP4-like N-terminal" evidence="8">
    <location>
        <begin position="61"/>
        <end position="134"/>
    </location>
</feature>
<evidence type="ECO:0000256" key="5">
    <source>
        <dbReference type="ARBA" id="ARBA00023242"/>
    </source>
</evidence>
<keyword evidence="10" id="KW-1185">Reference proteome</keyword>
<dbReference type="Proteomes" id="UP000886885">
    <property type="component" value="Chromosome 9D"/>
</dbReference>
<dbReference type="AlphaFoldDB" id="A0A8X8CPJ9"/>
<reference evidence="9" key="1">
    <citation type="journal article" date="2020" name="bioRxiv">
        <title>Hybrid origin of Populus tomentosa Carr. identified through genome sequencing and phylogenomic analysis.</title>
        <authorList>
            <person name="An X."/>
            <person name="Gao K."/>
            <person name="Chen Z."/>
            <person name="Li J."/>
            <person name="Yang X."/>
            <person name="Yang X."/>
            <person name="Zhou J."/>
            <person name="Guo T."/>
            <person name="Zhao T."/>
            <person name="Huang S."/>
            <person name="Miao D."/>
            <person name="Khan W.U."/>
            <person name="Rao P."/>
            <person name="Ye M."/>
            <person name="Lei B."/>
            <person name="Liao W."/>
            <person name="Wang J."/>
            <person name="Ji L."/>
            <person name="Li Y."/>
            <person name="Guo B."/>
            <person name="Mustafa N.S."/>
            <person name="Li S."/>
            <person name="Yun Q."/>
            <person name="Keller S.R."/>
            <person name="Mao J."/>
            <person name="Zhang R."/>
            <person name="Strauss S.H."/>
        </authorList>
    </citation>
    <scope>NUCLEOTIDE SEQUENCE</scope>
    <source>
        <strain evidence="9">GM15</strain>
        <tissue evidence="9">Leaf</tissue>
    </source>
</reference>
<proteinExistence type="predicted"/>
<dbReference type="PROSITE" id="PS00678">
    <property type="entry name" value="WD_REPEATS_1"/>
    <property type="match status" value="2"/>
</dbReference>
<dbReference type="InterPro" id="IPR001680">
    <property type="entry name" value="WD40_rpt"/>
</dbReference>
<feature type="repeat" description="WD" evidence="6">
    <location>
        <begin position="404"/>
        <end position="432"/>
    </location>
</feature>
<evidence type="ECO:0000256" key="3">
    <source>
        <dbReference type="ARBA" id="ARBA00022737"/>
    </source>
</evidence>
<dbReference type="PANTHER" id="PTHR22850">
    <property type="entry name" value="WD40 REPEAT FAMILY"/>
    <property type="match status" value="1"/>
</dbReference>
<dbReference type="InterPro" id="IPR022052">
    <property type="entry name" value="Histone-bd_RBBP4-like_N"/>
</dbReference>
<evidence type="ECO:0000259" key="8">
    <source>
        <dbReference type="Pfam" id="PF12265"/>
    </source>
</evidence>
<evidence type="ECO:0000256" key="2">
    <source>
        <dbReference type="ARBA" id="ARBA00022574"/>
    </source>
</evidence>
<evidence type="ECO:0000256" key="7">
    <source>
        <dbReference type="SAM" id="MobiDB-lite"/>
    </source>
</evidence>
<comment type="subcellular location">
    <subcellularLocation>
        <location evidence="1">Nucleus</location>
    </subcellularLocation>
</comment>
<evidence type="ECO:0000256" key="1">
    <source>
        <dbReference type="ARBA" id="ARBA00004123"/>
    </source>
</evidence>
<dbReference type="PROSITE" id="PS50082">
    <property type="entry name" value="WD_REPEATS_2"/>
    <property type="match status" value="4"/>
</dbReference>
<keyword evidence="5" id="KW-0539">Nucleus</keyword>
<dbReference type="OrthoDB" id="427795at2759"/>
<dbReference type="GO" id="GO:0005634">
    <property type="term" value="C:nucleus"/>
    <property type="evidence" value="ECO:0007669"/>
    <property type="project" value="UniProtKB-SubCell"/>
</dbReference>
<feature type="repeat" description="WD" evidence="6">
    <location>
        <begin position="263"/>
        <end position="305"/>
    </location>
</feature>
<dbReference type="SMART" id="SM00320">
    <property type="entry name" value="WD40"/>
    <property type="match status" value="5"/>
</dbReference>
<dbReference type="GO" id="GO:0006325">
    <property type="term" value="P:chromatin organization"/>
    <property type="evidence" value="ECO:0007669"/>
    <property type="project" value="UniProtKB-KW"/>
</dbReference>
<evidence type="ECO:0000256" key="6">
    <source>
        <dbReference type="PROSITE-ProRule" id="PRU00221"/>
    </source>
</evidence>
<comment type="caution">
    <text evidence="9">The sequence shown here is derived from an EMBL/GenBank/DDBJ whole genome shotgun (WGS) entry which is preliminary data.</text>
</comment>
<dbReference type="EMBL" id="JAAWWB010000018">
    <property type="protein sequence ID" value="KAG6761679.1"/>
    <property type="molecule type" value="Genomic_DNA"/>
</dbReference>
<dbReference type="Pfam" id="PF12265">
    <property type="entry name" value="CAF1C_H4-bd"/>
    <property type="match status" value="1"/>
</dbReference>
<evidence type="ECO:0000256" key="4">
    <source>
        <dbReference type="ARBA" id="ARBA00022853"/>
    </source>
</evidence>
<dbReference type="PROSITE" id="PS50294">
    <property type="entry name" value="WD_REPEATS_REGION"/>
    <property type="match status" value="1"/>
</dbReference>
<feature type="repeat" description="WD" evidence="6">
    <location>
        <begin position="214"/>
        <end position="249"/>
    </location>
</feature>
<evidence type="ECO:0000313" key="10">
    <source>
        <dbReference type="Proteomes" id="UP000886885"/>
    </source>
</evidence>
<dbReference type="InterPro" id="IPR050459">
    <property type="entry name" value="WD_repeat_RBAP46/RBAP48/MSI1"/>
</dbReference>
<name>A0A8X8CPJ9_POPTO</name>
<protein>
    <recommendedName>
        <fullName evidence="8">Histone-binding protein RBBP4-like N-terminal domain-containing protein</fullName>
    </recommendedName>
</protein>
<keyword evidence="3" id="KW-0677">Repeat</keyword>
<keyword evidence="4" id="KW-0156">Chromatin regulator</keyword>
<dbReference type="InterPro" id="IPR019775">
    <property type="entry name" value="WD40_repeat_CS"/>
</dbReference>
<evidence type="ECO:0000313" key="9">
    <source>
        <dbReference type="EMBL" id="KAG6761679.1"/>
    </source>
</evidence>
<feature type="region of interest" description="Disordered" evidence="7">
    <location>
        <begin position="1"/>
        <end position="52"/>
    </location>
</feature>
<keyword evidence="2 6" id="KW-0853">WD repeat</keyword>
<sequence>MKNLVLTRFSSHFSRELKAPKTPSNSTNTKGEDKKKNISRKKTKMAPVEDDQDVGQDQLDEEFSVWKKNTPFLYDFVISHPLEWPSLTVQWVPLATPLPHSTDPSSFSVHKLVLGTHTSDDSPNYLLIADAVLPTTSVAEAKIDTSGSSTNSVIPKVEITQKIRVDGEVNRAQSMPQNPAIVGAKTSGCEVYVFDSTKQAERKQRDGCDPDLRLTGHDKEGYGLSWSPFKQGYLVSGSHDNRICLWDVSAVAQDKVLGALQVYEAHESVVEDVSWHLKNENLFGSVGDDCQLIIWDLRTNQIQHSVKAHEKEINYLSFNPYNEWILATASSDATVGLFDMRKLTVPLHALRSHTYVFYLFYDFEYSCMTTAVILHSERYLPFWNAFIELSCLTTLGIVFLIEEVFQVEWDPNHETVLASSADDRRLNVWDLNRIGEEQLELDADDGPPELLFSHGGHKAKISDFSWNKNEPWVISSVADDNTLQAWQMAESIYRDEDDIASAEEPPLAEK</sequence>
<dbReference type="Pfam" id="PF00400">
    <property type="entry name" value="WD40"/>
    <property type="match status" value="5"/>
</dbReference>